<evidence type="ECO:0000256" key="2">
    <source>
        <dbReference type="ARBA" id="ARBA00022448"/>
    </source>
</evidence>
<dbReference type="InterPro" id="IPR027417">
    <property type="entry name" value="P-loop_NTPase"/>
</dbReference>
<evidence type="ECO:0000256" key="5">
    <source>
        <dbReference type="ARBA" id="ARBA00022967"/>
    </source>
</evidence>
<feature type="non-terminal residue" evidence="8">
    <location>
        <position position="234"/>
    </location>
</feature>
<keyword evidence="6" id="KW-0406">Ion transport</keyword>
<feature type="domain" description="ATPsynthase alpha/beta subunit barrel-sandwich" evidence="7">
    <location>
        <begin position="137"/>
        <end position="224"/>
    </location>
</feature>
<dbReference type="AlphaFoldDB" id="X0Y5S5"/>
<dbReference type="InterPro" id="IPR031686">
    <property type="entry name" value="ATP-synth_a_Xtn"/>
</dbReference>
<dbReference type="PANTHER" id="PTHR43607">
    <property type="entry name" value="V-TYPE PROTON ATPASE CATALYTIC SUBUNIT A"/>
    <property type="match status" value="1"/>
</dbReference>
<dbReference type="PANTHER" id="PTHR43607:SF1">
    <property type="entry name" value="H(+)-TRANSPORTING TWO-SECTOR ATPASE"/>
    <property type="match status" value="1"/>
</dbReference>
<sequence>MSNLFPEFNRQSELAEALAYKRYGNVIDIQGNLFTVDLPEGEAVTQNEACFLIIEFDGETIPLKSEVIKVVKNNAYCQCFEDTLGARIGDVVRFGGMPLFAELGPGLLGSVTDGLQNPLYDLYDKCGLKLQRGVYLNALDRKKKWRFTPSASVGDTVRSGDWLGYVPEGPVRHQIMTPFELRDEYTIKEIAPTGDYSITEVVARLEDENGQSIDVTMIQRWPIKQPLHLYYGDE</sequence>
<evidence type="ECO:0000256" key="1">
    <source>
        <dbReference type="ARBA" id="ARBA00008936"/>
    </source>
</evidence>
<name>X0Y5S5_9ZZZZ</name>
<comment type="similarity">
    <text evidence="1">Belongs to the ATPase alpha/beta chains family.</text>
</comment>
<dbReference type="InterPro" id="IPR022878">
    <property type="entry name" value="V-ATPase_asu"/>
</dbReference>
<dbReference type="Gene3D" id="2.30.30.650">
    <property type="match status" value="1"/>
</dbReference>
<dbReference type="GO" id="GO:0005524">
    <property type="term" value="F:ATP binding"/>
    <property type="evidence" value="ECO:0007669"/>
    <property type="project" value="UniProtKB-KW"/>
</dbReference>
<accession>X0Y5S5</accession>
<keyword evidence="4" id="KW-0067">ATP-binding</keyword>
<keyword evidence="2" id="KW-0813">Transport</keyword>
<protein>
    <recommendedName>
        <fullName evidence="7">ATPsynthase alpha/beta subunit barrel-sandwich domain-containing protein</fullName>
    </recommendedName>
</protein>
<dbReference type="Pfam" id="PF16886">
    <property type="entry name" value="ATP-synt_ab_Xtn"/>
    <property type="match status" value="1"/>
</dbReference>
<comment type="caution">
    <text evidence="8">The sequence shown here is derived from an EMBL/GenBank/DDBJ whole genome shotgun (WGS) entry which is preliminary data.</text>
</comment>
<organism evidence="8">
    <name type="scientific">marine sediment metagenome</name>
    <dbReference type="NCBI Taxonomy" id="412755"/>
    <lineage>
        <taxon>unclassified sequences</taxon>
        <taxon>metagenomes</taxon>
        <taxon>ecological metagenomes</taxon>
    </lineage>
</organism>
<evidence type="ECO:0000259" key="7">
    <source>
        <dbReference type="Pfam" id="PF16886"/>
    </source>
</evidence>
<dbReference type="Gene3D" id="3.40.50.300">
    <property type="entry name" value="P-loop containing nucleotide triphosphate hydrolases"/>
    <property type="match status" value="1"/>
</dbReference>
<dbReference type="Gene3D" id="2.40.50.100">
    <property type="match status" value="1"/>
</dbReference>
<proteinExistence type="inferred from homology"/>
<dbReference type="GO" id="GO:0046034">
    <property type="term" value="P:ATP metabolic process"/>
    <property type="evidence" value="ECO:0007669"/>
    <property type="project" value="InterPro"/>
</dbReference>
<gene>
    <name evidence="8" type="ORF">S01H1_63022</name>
</gene>
<dbReference type="GO" id="GO:0046961">
    <property type="term" value="F:proton-transporting ATPase activity, rotational mechanism"/>
    <property type="evidence" value="ECO:0007669"/>
    <property type="project" value="InterPro"/>
</dbReference>
<evidence type="ECO:0000256" key="3">
    <source>
        <dbReference type="ARBA" id="ARBA00022741"/>
    </source>
</evidence>
<evidence type="ECO:0000256" key="4">
    <source>
        <dbReference type="ARBA" id="ARBA00022840"/>
    </source>
</evidence>
<evidence type="ECO:0000313" key="8">
    <source>
        <dbReference type="EMBL" id="GAG32221.1"/>
    </source>
</evidence>
<evidence type="ECO:0000256" key="6">
    <source>
        <dbReference type="ARBA" id="ARBA00023065"/>
    </source>
</evidence>
<reference evidence="8" key="1">
    <citation type="journal article" date="2014" name="Front. Microbiol.">
        <title>High frequency of phylogenetically diverse reductive dehalogenase-homologous genes in deep subseafloor sedimentary metagenomes.</title>
        <authorList>
            <person name="Kawai M."/>
            <person name="Futagami T."/>
            <person name="Toyoda A."/>
            <person name="Takaki Y."/>
            <person name="Nishi S."/>
            <person name="Hori S."/>
            <person name="Arai W."/>
            <person name="Tsubouchi T."/>
            <person name="Morono Y."/>
            <person name="Uchiyama I."/>
            <person name="Ito T."/>
            <person name="Fujiyama A."/>
            <person name="Inagaki F."/>
            <person name="Takami H."/>
        </authorList>
    </citation>
    <scope>NUCLEOTIDE SEQUENCE</scope>
    <source>
        <strain evidence="8">Expedition CK06-06</strain>
    </source>
</reference>
<dbReference type="EMBL" id="BARS01041437">
    <property type="protein sequence ID" value="GAG32221.1"/>
    <property type="molecule type" value="Genomic_DNA"/>
</dbReference>
<keyword evidence="5" id="KW-1278">Translocase</keyword>
<keyword evidence="3" id="KW-0547">Nucleotide-binding</keyword>